<dbReference type="Proteomes" id="UP001149074">
    <property type="component" value="Unassembled WGS sequence"/>
</dbReference>
<dbReference type="EMBL" id="JAPQKI010000002">
    <property type="protein sequence ID" value="KAJ5110529.1"/>
    <property type="molecule type" value="Genomic_DNA"/>
</dbReference>
<dbReference type="InterPro" id="IPR036188">
    <property type="entry name" value="FAD/NAD-bd_sf"/>
</dbReference>
<name>A0A9W9G1R5_9EURO</name>
<dbReference type="OrthoDB" id="1658288at2759"/>
<evidence type="ECO:0000313" key="2">
    <source>
        <dbReference type="EMBL" id="KAJ5110529.1"/>
    </source>
</evidence>
<comment type="caution">
    <text evidence="2">The sequence shown here is derived from an EMBL/GenBank/DDBJ whole genome shotgun (WGS) entry which is preliminary data.</text>
</comment>
<proteinExistence type="predicted"/>
<feature type="transmembrane region" description="Helical" evidence="1">
    <location>
        <begin position="6"/>
        <end position="26"/>
    </location>
</feature>
<organism evidence="2 3">
    <name type="scientific">Penicillium argentinense</name>
    <dbReference type="NCBI Taxonomy" id="1131581"/>
    <lineage>
        <taxon>Eukaryota</taxon>
        <taxon>Fungi</taxon>
        <taxon>Dikarya</taxon>
        <taxon>Ascomycota</taxon>
        <taxon>Pezizomycotina</taxon>
        <taxon>Eurotiomycetes</taxon>
        <taxon>Eurotiomycetidae</taxon>
        <taxon>Eurotiales</taxon>
        <taxon>Aspergillaceae</taxon>
        <taxon>Penicillium</taxon>
    </lineage>
</organism>
<dbReference type="InterPro" id="IPR011990">
    <property type="entry name" value="TPR-like_helical_dom_sf"/>
</dbReference>
<dbReference type="SUPFAM" id="SSF48452">
    <property type="entry name" value="TPR-like"/>
    <property type="match status" value="1"/>
</dbReference>
<keyword evidence="1" id="KW-1133">Transmembrane helix</keyword>
<dbReference type="RefSeq" id="XP_056478599.1">
    <property type="nucleotide sequence ID" value="XM_056613558.1"/>
</dbReference>
<reference evidence="2" key="2">
    <citation type="journal article" date="2023" name="IMA Fungus">
        <title>Comparative genomic study of the Penicillium genus elucidates a diverse pangenome and 15 lateral gene transfer events.</title>
        <authorList>
            <person name="Petersen C."/>
            <person name="Sorensen T."/>
            <person name="Nielsen M.R."/>
            <person name="Sondergaard T.E."/>
            <person name="Sorensen J.L."/>
            <person name="Fitzpatrick D.A."/>
            <person name="Frisvad J.C."/>
            <person name="Nielsen K.L."/>
        </authorList>
    </citation>
    <scope>NUCLEOTIDE SEQUENCE</scope>
    <source>
        <strain evidence="2">IBT 30761</strain>
    </source>
</reference>
<dbReference type="PANTHER" id="PTHR46082">
    <property type="entry name" value="ATP/GTP-BINDING PROTEIN-RELATED"/>
    <property type="match status" value="1"/>
</dbReference>
<dbReference type="InterPro" id="IPR053137">
    <property type="entry name" value="NLR-like"/>
</dbReference>
<dbReference type="GeneID" id="81352537"/>
<keyword evidence="1" id="KW-0812">Transmembrane</keyword>
<dbReference type="Pfam" id="PF13424">
    <property type="entry name" value="TPR_12"/>
    <property type="match status" value="1"/>
</dbReference>
<protein>
    <submittedName>
        <fullName evidence="2">FAD-binding monooxygenase</fullName>
    </submittedName>
</protein>
<sequence length="158" mass="16860">MAEQPFISVAIIGGGAGGLGTAIALAQLPFLQVTLYENNSEPREAAAGISLGANAWKVLDLLGASQGVKVNKLCLLYYDQGKLEKAEEMYQRALAGYEKTLGPDHPSTLASVSNLGLVLDSQGKYEEAEAMHRRALEGYKEVLGREHPDTLTSVDNLA</sequence>
<evidence type="ECO:0000313" key="3">
    <source>
        <dbReference type="Proteomes" id="UP001149074"/>
    </source>
</evidence>
<keyword evidence="2" id="KW-0560">Oxidoreductase</keyword>
<reference evidence="2" key="1">
    <citation type="submission" date="2022-11" db="EMBL/GenBank/DDBJ databases">
        <authorList>
            <person name="Petersen C."/>
        </authorList>
    </citation>
    <scope>NUCLEOTIDE SEQUENCE</scope>
    <source>
        <strain evidence="2">IBT 30761</strain>
    </source>
</reference>
<dbReference type="AlphaFoldDB" id="A0A9W9G1R5"/>
<keyword evidence="1" id="KW-0472">Membrane</keyword>
<dbReference type="SUPFAM" id="SSF51905">
    <property type="entry name" value="FAD/NAD(P)-binding domain"/>
    <property type="match status" value="1"/>
</dbReference>
<gene>
    <name evidence="2" type="ORF">N7532_001064</name>
</gene>
<evidence type="ECO:0000256" key="1">
    <source>
        <dbReference type="SAM" id="Phobius"/>
    </source>
</evidence>
<dbReference type="GO" id="GO:0004497">
    <property type="term" value="F:monooxygenase activity"/>
    <property type="evidence" value="ECO:0007669"/>
    <property type="project" value="UniProtKB-KW"/>
</dbReference>
<dbReference type="PANTHER" id="PTHR46082:SF6">
    <property type="entry name" value="AAA+ ATPASE DOMAIN-CONTAINING PROTEIN-RELATED"/>
    <property type="match status" value="1"/>
</dbReference>
<keyword evidence="2" id="KW-0503">Monooxygenase</keyword>
<dbReference type="Gene3D" id="1.25.40.10">
    <property type="entry name" value="Tetratricopeptide repeat domain"/>
    <property type="match status" value="1"/>
</dbReference>
<keyword evidence="3" id="KW-1185">Reference proteome</keyword>
<dbReference type="Gene3D" id="3.50.50.60">
    <property type="entry name" value="FAD/NAD(P)-binding domain"/>
    <property type="match status" value="1"/>
</dbReference>
<accession>A0A9W9G1R5</accession>